<dbReference type="AlphaFoldDB" id="A0A0F0I9H6"/>
<dbReference type="InterPro" id="IPR006035">
    <property type="entry name" value="Ureohydrolase"/>
</dbReference>
<evidence type="ECO:0000256" key="4">
    <source>
        <dbReference type="PROSITE-ProRule" id="PRU00742"/>
    </source>
</evidence>
<dbReference type="GO" id="GO:0005634">
    <property type="term" value="C:nucleus"/>
    <property type="evidence" value="ECO:0007669"/>
    <property type="project" value="TreeGrafter"/>
</dbReference>
<dbReference type="GO" id="GO:0004053">
    <property type="term" value="F:arginase activity"/>
    <property type="evidence" value="ECO:0007669"/>
    <property type="project" value="TreeGrafter"/>
</dbReference>
<evidence type="ECO:0000256" key="1">
    <source>
        <dbReference type="ARBA" id="ARBA00022723"/>
    </source>
</evidence>
<evidence type="ECO:0000313" key="6">
    <source>
        <dbReference type="Proteomes" id="UP000033540"/>
    </source>
</evidence>
<accession>A0A0F0I9H6</accession>
<proteinExistence type="inferred from homology"/>
<protein>
    <submittedName>
        <fullName evidence="5">Arginase family protein</fullName>
    </submittedName>
</protein>
<dbReference type="EMBL" id="JZEE01000541">
    <property type="protein sequence ID" value="KJK63776.1"/>
    <property type="molecule type" value="Genomic_DNA"/>
</dbReference>
<dbReference type="SUPFAM" id="SSF52768">
    <property type="entry name" value="Arginase/deacetylase"/>
    <property type="match status" value="1"/>
</dbReference>
<dbReference type="Gene3D" id="3.40.800.10">
    <property type="entry name" value="Ureohydrolase domain"/>
    <property type="match status" value="1"/>
</dbReference>
<dbReference type="GO" id="GO:0030145">
    <property type="term" value="F:manganese ion binding"/>
    <property type="evidence" value="ECO:0007669"/>
    <property type="project" value="TreeGrafter"/>
</dbReference>
<keyword evidence="3" id="KW-0464">Manganese</keyword>
<keyword evidence="1" id="KW-0479">Metal-binding</keyword>
<comment type="similarity">
    <text evidence="4">Belongs to the arginase family.</text>
</comment>
<dbReference type="Proteomes" id="UP000033540">
    <property type="component" value="Unassembled WGS sequence"/>
</dbReference>
<evidence type="ECO:0000313" key="5">
    <source>
        <dbReference type="EMBL" id="KJK63776.1"/>
    </source>
</evidence>
<organism evidence="5 6">
    <name type="scientific">Aspergillus parasiticus (strain ATCC 56775 / NRRL 5862 / SRRC 143 / SU-1)</name>
    <dbReference type="NCBI Taxonomy" id="1403190"/>
    <lineage>
        <taxon>Eukaryota</taxon>
        <taxon>Fungi</taxon>
        <taxon>Dikarya</taxon>
        <taxon>Ascomycota</taxon>
        <taxon>Pezizomycotina</taxon>
        <taxon>Eurotiomycetes</taxon>
        <taxon>Eurotiomycetidae</taxon>
        <taxon>Eurotiales</taxon>
        <taxon>Aspergillaceae</taxon>
        <taxon>Aspergillus</taxon>
        <taxon>Aspergillus subgen. Circumdati</taxon>
    </lineage>
</organism>
<dbReference type="Pfam" id="PF00491">
    <property type="entry name" value="Arginase"/>
    <property type="match status" value="1"/>
</dbReference>
<comment type="caution">
    <text evidence="5">The sequence shown here is derived from an EMBL/GenBank/DDBJ whole genome shotgun (WGS) entry which is preliminary data.</text>
</comment>
<dbReference type="GO" id="GO:0005829">
    <property type="term" value="C:cytosol"/>
    <property type="evidence" value="ECO:0007669"/>
    <property type="project" value="TreeGrafter"/>
</dbReference>
<dbReference type="PANTHER" id="PTHR43782">
    <property type="entry name" value="ARGINASE"/>
    <property type="match status" value="1"/>
</dbReference>
<reference evidence="5 6" key="1">
    <citation type="submission" date="2015-02" db="EMBL/GenBank/DDBJ databases">
        <title>Draft genome sequence of Aspergillus parasiticus SU-1.</title>
        <authorList>
            <person name="Yu J."/>
            <person name="Fedorova N."/>
            <person name="Yin Y."/>
            <person name="Losada L."/>
            <person name="Zafar N."/>
            <person name="Taujale R."/>
            <person name="Ehrlich K.C."/>
            <person name="Bhatnagar D."/>
            <person name="Cleveland T.E."/>
            <person name="Bennett J.W."/>
            <person name="Nierman W.C."/>
        </authorList>
    </citation>
    <scope>NUCLEOTIDE SEQUENCE [LARGE SCALE GENOMIC DNA]</scope>
    <source>
        <strain evidence="6">ATCC 56775 / NRRL 5862 / SRRC 143 / SU-1</strain>
    </source>
</reference>
<dbReference type="PROSITE" id="PS51409">
    <property type="entry name" value="ARGINASE_2"/>
    <property type="match status" value="1"/>
</dbReference>
<dbReference type="PANTHER" id="PTHR43782:SF3">
    <property type="entry name" value="ARGINASE"/>
    <property type="match status" value="1"/>
</dbReference>
<dbReference type="STRING" id="1403190.A0A0F0I9H6"/>
<name>A0A0F0I9H6_ASPPU</name>
<evidence type="ECO:0000256" key="3">
    <source>
        <dbReference type="ARBA" id="ARBA00023211"/>
    </source>
</evidence>
<sequence>MKEPRTVSKVIKRISELMYNQARERKFVLPLGSNYSIGIGTVSGVAKAIRERHSCRGVGVLWIDAHANITIPETSLSGRIQQSEPFALFPRYHSHAPFQDKALHHLQRPVGSVPQADPQPW</sequence>
<evidence type="ECO:0000256" key="2">
    <source>
        <dbReference type="ARBA" id="ARBA00022801"/>
    </source>
</evidence>
<dbReference type="InterPro" id="IPR023696">
    <property type="entry name" value="Ureohydrolase_dom_sf"/>
</dbReference>
<dbReference type="OrthoDB" id="4489634at2759"/>
<keyword evidence="2" id="KW-0378">Hydrolase</keyword>
<gene>
    <name evidence="5" type="ORF">P875_00064754</name>
</gene>